<proteinExistence type="predicted"/>
<dbReference type="AlphaFoldDB" id="A0A1C3W1B5"/>
<feature type="transmembrane region" description="Helical" evidence="1">
    <location>
        <begin position="54"/>
        <end position="78"/>
    </location>
</feature>
<keyword evidence="3" id="KW-1185">Reference proteome</keyword>
<evidence type="ECO:0000313" key="3">
    <source>
        <dbReference type="Proteomes" id="UP000199184"/>
    </source>
</evidence>
<sequence length="126" mass="13460">MKTITLLAVAAMLLLEVFGPTSSVGGSMGFMLVFVAVMLAVAIYEAWSNRRGAIGWTVNVFASVVGGLTAIALIGMAMDTILPYLHLEGSLASSQHPLKYVVVTVIAILMVLGSWIPLRIVNRLRD</sequence>
<feature type="transmembrane region" description="Helical" evidence="1">
    <location>
        <begin position="28"/>
        <end position="47"/>
    </location>
</feature>
<evidence type="ECO:0000313" key="2">
    <source>
        <dbReference type="EMBL" id="SCB33691.1"/>
    </source>
</evidence>
<keyword evidence="1" id="KW-0472">Membrane</keyword>
<keyword evidence="1" id="KW-0812">Transmembrane</keyword>
<accession>A0A1C3W1B5</accession>
<name>A0A1C3W1B5_9BRAD</name>
<gene>
    <name evidence="2" type="ORF">GA0061098_1006155</name>
</gene>
<dbReference type="EMBL" id="FMAI01000006">
    <property type="protein sequence ID" value="SCB33691.1"/>
    <property type="molecule type" value="Genomic_DNA"/>
</dbReference>
<protein>
    <submittedName>
        <fullName evidence="2">Uncharacterized protein</fullName>
    </submittedName>
</protein>
<reference evidence="3" key="1">
    <citation type="submission" date="2016-08" db="EMBL/GenBank/DDBJ databases">
        <authorList>
            <person name="Varghese N."/>
            <person name="Submissions Spin"/>
        </authorList>
    </citation>
    <scope>NUCLEOTIDE SEQUENCE [LARGE SCALE GENOMIC DNA]</scope>
    <source>
        <strain evidence="3">ERR11</strain>
    </source>
</reference>
<dbReference type="Proteomes" id="UP000199184">
    <property type="component" value="Unassembled WGS sequence"/>
</dbReference>
<organism evidence="2 3">
    <name type="scientific">Bradyrhizobium shewense</name>
    <dbReference type="NCBI Taxonomy" id="1761772"/>
    <lineage>
        <taxon>Bacteria</taxon>
        <taxon>Pseudomonadati</taxon>
        <taxon>Pseudomonadota</taxon>
        <taxon>Alphaproteobacteria</taxon>
        <taxon>Hyphomicrobiales</taxon>
        <taxon>Nitrobacteraceae</taxon>
        <taxon>Bradyrhizobium</taxon>
    </lineage>
</organism>
<feature type="transmembrane region" description="Helical" evidence="1">
    <location>
        <begin position="98"/>
        <end position="118"/>
    </location>
</feature>
<evidence type="ECO:0000256" key="1">
    <source>
        <dbReference type="SAM" id="Phobius"/>
    </source>
</evidence>
<keyword evidence="1" id="KW-1133">Transmembrane helix</keyword>